<protein>
    <submittedName>
        <fullName evidence="1">Uncharacterized protein</fullName>
    </submittedName>
</protein>
<proteinExistence type="predicted"/>
<dbReference type="InterPro" id="IPR004242">
    <property type="entry name" value="Transposase_21"/>
</dbReference>
<name>A0AAW2LSP6_9LAMI</name>
<accession>A0AAW2LSP6</accession>
<sequence length="182" mass="20892">MCMNSEYMFLTMVIPDTSNLKRLITVYLKSLIEELQNLWHVDLLTHDNATNQAFVMHTRLMWTVNDLSVYGMASRWSAAEVMGCPVYIDDTWTFHLPHGRKAGFTAVSPSRPSIPLKKLARPRMTGEQIHNSVAEFSPLVQVPLTLPPSYNSEYKWTKKSIFWELEYWGSASDKAQSSCYAH</sequence>
<organism evidence="1">
    <name type="scientific">Sesamum calycinum</name>
    <dbReference type="NCBI Taxonomy" id="2727403"/>
    <lineage>
        <taxon>Eukaryota</taxon>
        <taxon>Viridiplantae</taxon>
        <taxon>Streptophyta</taxon>
        <taxon>Embryophyta</taxon>
        <taxon>Tracheophyta</taxon>
        <taxon>Spermatophyta</taxon>
        <taxon>Magnoliopsida</taxon>
        <taxon>eudicotyledons</taxon>
        <taxon>Gunneridae</taxon>
        <taxon>Pentapetalae</taxon>
        <taxon>asterids</taxon>
        <taxon>lamiids</taxon>
        <taxon>Lamiales</taxon>
        <taxon>Pedaliaceae</taxon>
        <taxon>Sesamum</taxon>
    </lineage>
</organism>
<gene>
    <name evidence="1" type="ORF">Scaly_2513400</name>
</gene>
<dbReference type="AlphaFoldDB" id="A0AAW2LSP6"/>
<dbReference type="Pfam" id="PF02992">
    <property type="entry name" value="Transposase_21"/>
    <property type="match status" value="1"/>
</dbReference>
<dbReference type="PANTHER" id="PTHR10775:SF193">
    <property type="entry name" value="DUF4216 DOMAIN-CONTAINING PROTEIN"/>
    <property type="match status" value="1"/>
</dbReference>
<dbReference type="EMBL" id="JACGWM010000016">
    <property type="protein sequence ID" value="KAL0322170.1"/>
    <property type="molecule type" value="Genomic_DNA"/>
</dbReference>
<comment type="caution">
    <text evidence="1">The sequence shown here is derived from an EMBL/GenBank/DDBJ whole genome shotgun (WGS) entry which is preliminary data.</text>
</comment>
<reference evidence="1" key="2">
    <citation type="journal article" date="2024" name="Plant">
        <title>Genomic evolution and insights into agronomic trait innovations of Sesamum species.</title>
        <authorList>
            <person name="Miao H."/>
            <person name="Wang L."/>
            <person name="Qu L."/>
            <person name="Liu H."/>
            <person name="Sun Y."/>
            <person name="Le M."/>
            <person name="Wang Q."/>
            <person name="Wei S."/>
            <person name="Zheng Y."/>
            <person name="Lin W."/>
            <person name="Duan Y."/>
            <person name="Cao H."/>
            <person name="Xiong S."/>
            <person name="Wang X."/>
            <person name="Wei L."/>
            <person name="Li C."/>
            <person name="Ma Q."/>
            <person name="Ju M."/>
            <person name="Zhao R."/>
            <person name="Li G."/>
            <person name="Mu C."/>
            <person name="Tian Q."/>
            <person name="Mei H."/>
            <person name="Zhang T."/>
            <person name="Gao T."/>
            <person name="Zhang H."/>
        </authorList>
    </citation>
    <scope>NUCLEOTIDE SEQUENCE</scope>
    <source>
        <strain evidence="1">KEN8</strain>
    </source>
</reference>
<reference evidence="1" key="1">
    <citation type="submission" date="2020-06" db="EMBL/GenBank/DDBJ databases">
        <authorList>
            <person name="Li T."/>
            <person name="Hu X."/>
            <person name="Zhang T."/>
            <person name="Song X."/>
            <person name="Zhang H."/>
            <person name="Dai N."/>
            <person name="Sheng W."/>
            <person name="Hou X."/>
            <person name="Wei L."/>
        </authorList>
    </citation>
    <scope>NUCLEOTIDE SEQUENCE</scope>
    <source>
        <strain evidence="1">KEN8</strain>
        <tissue evidence="1">Leaf</tissue>
    </source>
</reference>
<dbReference type="PANTHER" id="PTHR10775">
    <property type="entry name" value="OS08G0208400 PROTEIN"/>
    <property type="match status" value="1"/>
</dbReference>
<evidence type="ECO:0000313" key="1">
    <source>
        <dbReference type="EMBL" id="KAL0322170.1"/>
    </source>
</evidence>